<feature type="compositionally biased region" description="Low complexity" evidence="1">
    <location>
        <begin position="521"/>
        <end position="551"/>
    </location>
</feature>
<feature type="compositionally biased region" description="Acidic residues" evidence="1">
    <location>
        <begin position="621"/>
        <end position="639"/>
    </location>
</feature>
<dbReference type="AlphaFoldDB" id="A0A8H6VSV3"/>
<feature type="compositionally biased region" description="Low complexity" evidence="1">
    <location>
        <begin position="89"/>
        <end position="111"/>
    </location>
</feature>
<feature type="compositionally biased region" description="Pro residues" evidence="1">
    <location>
        <begin position="22"/>
        <end position="36"/>
    </location>
</feature>
<dbReference type="Proteomes" id="UP000636479">
    <property type="component" value="Unassembled WGS sequence"/>
</dbReference>
<feature type="compositionally biased region" description="Pro residues" evidence="1">
    <location>
        <begin position="44"/>
        <end position="70"/>
    </location>
</feature>
<feature type="region of interest" description="Disordered" evidence="1">
    <location>
        <begin position="652"/>
        <end position="695"/>
    </location>
</feature>
<keyword evidence="3" id="KW-1185">Reference proteome</keyword>
<feature type="region of interest" description="Disordered" evidence="1">
    <location>
        <begin position="221"/>
        <end position="260"/>
    </location>
</feature>
<name>A0A8H6VSV3_9AGAR</name>
<feature type="compositionally biased region" description="Acidic residues" evidence="1">
    <location>
        <begin position="652"/>
        <end position="670"/>
    </location>
</feature>
<gene>
    <name evidence="2" type="ORF">MIND_01172600</name>
</gene>
<accession>A0A8H6VSV3</accession>
<organism evidence="2 3">
    <name type="scientific">Mycena indigotica</name>
    <dbReference type="NCBI Taxonomy" id="2126181"/>
    <lineage>
        <taxon>Eukaryota</taxon>
        <taxon>Fungi</taxon>
        <taxon>Dikarya</taxon>
        <taxon>Basidiomycota</taxon>
        <taxon>Agaricomycotina</taxon>
        <taxon>Agaricomycetes</taxon>
        <taxon>Agaricomycetidae</taxon>
        <taxon>Agaricales</taxon>
        <taxon>Marasmiineae</taxon>
        <taxon>Mycenaceae</taxon>
        <taxon>Mycena</taxon>
    </lineage>
</organism>
<feature type="region of interest" description="Disordered" evidence="1">
    <location>
        <begin position="84"/>
        <end position="111"/>
    </location>
</feature>
<feature type="compositionally biased region" description="Low complexity" evidence="1">
    <location>
        <begin position="445"/>
        <end position="458"/>
    </location>
</feature>
<feature type="compositionally biased region" description="Basic and acidic residues" evidence="1">
    <location>
        <begin position="597"/>
        <end position="620"/>
    </location>
</feature>
<sequence>MDQAPPASSSSSTPAATAATPAPAPLPAPVPIPVPPLTQTKAPTPIPTPPLTRPTPIPTPPLTRPVPIAAPPLIKVPRPALAAEAKSPTTAEAAAGVPEPAVAKPTPTPAAAAVENPAPARPPVILRLAPPAPAVPVPVTVPTPTPTPVAIPVTVPTPTPVVVPAPKAATAPAPLPLQMPVLPTTMSSATAATIAAAARALNISTPNSAPIPPSFYRSDTTFNPSPYQPSRPYPTAPATHPSIAPPPVPGALFDKPGTGSGGAAAPFDGLLVHPPFSVLPDGVRLAPGDVMSYMVLHAHPAWFLDVRDYVTLEGAPPGAIRYPRELEPPRPKRQKDLLLRCTFCPRTYAGVNAKSMWTRHVREKHRIVLSKAWTDSAIAARKAAIASGAIVINSAGNAVPTSPSAASSPSTPSPSASGSGSASASTSAGRVMPIILPPRPSLAVSGTGTPSPPTSGSGIPKVIIPPRPVQISIPPQTAPPPLVVPPLTVPVRGKPGPKPKPRASPVKGGTGRPRGRPPKVPKSGAGAAPASASGTPTTRSTPTPESSPEPEGGMEVEGEVDKGWVRTDSPPPPEGMLPPRMRPGRAVLFRPSLGARAGEDKDKDKEGSKEKEKEKEKDGDVQMEEEGAKEEAMETESQTELDNALVADLLLIDDGEGEGADADADMDMEPDSPCAEPGPEEDTGPPPLGAAPALFGLGAPSLRDLADRDLVISPPASPAPASAGMGMELDTERSRSPSPAGSGSGVLTPTLLPTLFAVPLADGPGAAGGIVLRSAAPLGREAAAALIGRLRSAGVAVAVDGDAMDVDGQKEMQNDKEEGEGGGGAELDPALAAWAAAYVAGLGRDVGDALADVFVVGAASDAHAHPDAAGGIGMAEASGMASAVAREVGAALAGGVLALAGGLVRDGMARAAEDACVGWEWRGRALASAVEEDGADGDGDGPEVIRHPLVHLVVG</sequence>
<reference evidence="2" key="1">
    <citation type="submission" date="2020-05" db="EMBL/GenBank/DDBJ databases">
        <title>Mycena genomes resolve the evolution of fungal bioluminescence.</title>
        <authorList>
            <person name="Tsai I.J."/>
        </authorList>
    </citation>
    <scope>NUCLEOTIDE SEQUENCE</scope>
    <source>
        <strain evidence="2">171206Taipei</strain>
    </source>
</reference>
<evidence type="ECO:0000313" key="2">
    <source>
        <dbReference type="EMBL" id="KAF7292742.1"/>
    </source>
</evidence>
<dbReference type="PRINTS" id="PR01217">
    <property type="entry name" value="PRICHEXTENSN"/>
</dbReference>
<feature type="compositionally biased region" description="Pro residues" evidence="1">
    <location>
        <begin position="226"/>
        <end position="235"/>
    </location>
</feature>
<dbReference type="EMBL" id="JACAZF010000011">
    <property type="protein sequence ID" value="KAF7292742.1"/>
    <property type="molecule type" value="Genomic_DNA"/>
</dbReference>
<dbReference type="GeneID" id="59350760"/>
<evidence type="ECO:0000256" key="1">
    <source>
        <dbReference type="SAM" id="MobiDB-lite"/>
    </source>
</evidence>
<proteinExistence type="predicted"/>
<feature type="region of interest" description="Disordered" evidence="1">
    <location>
        <begin position="711"/>
        <end position="746"/>
    </location>
</feature>
<feature type="compositionally biased region" description="Pro residues" evidence="1">
    <location>
        <begin position="476"/>
        <end position="488"/>
    </location>
</feature>
<feature type="region of interest" description="Disordered" evidence="1">
    <location>
        <begin position="1"/>
        <end position="70"/>
    </location>
</feature>
<feature type="compositionally biased region" description="Low complexity" evidence="1">
    <location>
        <begin position="1"/>
        <end position="21"/>
    </location>
</feature>
<dbReference type="RefSeq" id="XP_037215170.1">
    <property type="nucleotide sequence ID" value="XM_037368244.1"/>
</dbReference>
<feature type="compositionally biased region" description="Low complexity" evidence="1">
    <location>
        <begin position="400"/>
        <end position="429"/>
    </location>
</feature>
<protein>
    <submittedName>
        <fullName evidence="2">Uncharacterized protein</fullName>
    </submittedName>
</protein>
<comment type="caution">
    <text evidence="2">The sequence shown here is derived from an EMBL/GenBank/DDBJ whole genome shotgun (WGS) entry which is preliminary data.</text>
</comment>
<feature type="region of interest" description="Disordered" evidence="1">
    <location>
        <begin position="398"/>
        <end position="639"/>
    </location>
</feature>
<evidence type="ECO:0000313" key="3">
    <source>
        <dbReference type="Proteomes" id="UP000636479"/>
    </source>
</evidence>
<dbReference type="OrthoDB" id="2333993at2759"/>